<accession>A0A514CMJ3</accession>
<feature type="signal peptide" evidence="1">
    <location>
        <begin position="1"/>
        <end position="26"/>
    </location>
</feature>
<proteinExistence type="predicted"/>
<sequence length="476" mass="53874">MLQPIIHHLKDYLLLLFCSATFCVQAQHVGTNPTISLKEEVEWVKPIDWSRFEAEVTPSPQQILMGKILLNANKYALTTWWEKRGFSGISIDDYLDLGGVSEHKIRPVAAEAEALAASLQMGLYDGTFTGVSKQEAEAKTVQMIRSLVHTHLANKPGGWGEKWQSALWAGYTSFAAWMMWPKLDEQTRLETLAMITTECAWIMDDKELPGIKTYRDLNGEIISPGDTGGEENAWDSLILTVACAMMPESPEYDERINKVIWLTLNALARPSDLESRKWYNGKPLHEWLVGTNLNEDGTVVNHHFIHPDYMTSPFEFNPIKYFWLADQSIPTALKFNIDKVFSAFADLRFGPGEKLTGGQVKDPGGTIFKEGSGDIFYPLGTDWGKGRRMNFSMFNSIAASFTNDSDMRMRALDWELKQGQVVLDMQSRFEDGHTYLDAKEDSYASREEWVADKAMTAYIIETLKLVSEPKFTNKGF</sequence>
<evidence type="ECO:0000256" key="1">
    <source>
        <dbReference type="SAM" id="SignalP"/>
    </source>
</evidence>
<dbReference type="RefSeq" id="WP_141616252.1">
    <property type="nucleotide sequence ID" value="NZ_CP041253.1"/>
</dbReference>
<dbReference type="OrthoDB" id="1099523at2"/>
<keyword evidence="3" id="KW-1185">Reference proteome</keyword>
<organism evidence="2 3">
    <name type="scientific">Echinicola soli</name>
    <dbReference type="NCBI Taxonomy" id="2591634"/>
    <lineage>
        <taxon>Bacteria</taxon>
        <taxon>Pseudomonadati</taxon>
        <taxon>Bacteroidota</taxon>
        <taxon>Cytophagia</taxon>
        <taxon>Cytophagales</taxon>
        <taxon>Cyclobacteriaceae</taxon>
        <taxon>Echinicola</taxon>
    </lineage>
</organism>
<gene>
    <name evidence="2" type="ORF">FKX85_19095</name>
</gene>
<dbReference type="EMBL" id="CP041253">
    <property type="protein sequence ID" value="QDH81036.1"/>
    <property type="molecule type" value="Genomic_DNA"/>
</dbReference>
<dbReference type="Proteomes" id="UP000316614">
    <property type="component" value="Chromosome"/>
</dbReference>
<feature type="chain" id="PRO_5021927451" evidence="1">
    <location>
        <begin position="27"/>
        <end position="476"/>
    </location>
</feature>
<evidence type="ECO:0000313" key="2">
    <source>
        <dbReference type="EMBL" id="QDH81036.1"/>
    </source>
</evidence>
<reference evidence="2 3" key="1">
    <citation type="submission" date="2019-06" db="EMBL/GenBank/DDBJ databases">
        <title>Echinicola alkalisoli sp. nov. isolated from saline soil.</title>
        <authorList>
            <person name="Sun J.-Q."/>
            <person name="Xu L."/>
        </authorList>
    </citation>
    <scope>NUCLEOTIDE SEQUENCE [LARGE SCALE GENOMIC DNA]</scope>
    <source>
        <strain evidence="2 3">LN3S3</strain>
    </source>
</reference>
<protein>
    <submittedName>
        <fullName evidence="2">Uncharacterized protein</fullName>
    </submittedName>
</protein>
<keyword evidence="1" id="KW-0732">Signal</keyword>
<dbReference type="KEGG" id="echi:FKX85_19095"/>
<dbReference type="AlphaFoldDB" id="A0A514CMJ3"/>
<name>A0A514CMJ3_9BACT</name>
<evidence type="ECO:0000313" key="3">
    <source>
        <dbReference type="Proteomes" id="UP000316614"/>
    </source>
</evidence>